<evidence type="ECO:0000313" key="2">
    <source>
        <dbReference type="Proteomes" id="UP000230903"/>
    </source>
</evidence>
<sequence>MLQSMEYIDLAHDSDQLIRIAKKWQNAKMTHMPYLLSYLMGAREIKDSELESLGIEIKNTTEDGDRMLVIPSEKLPSHIELVKSKLTNGFWNEIVREKEITFIFKFKDGHTKEYELSPENEQEIDNLCAEFNNEPPNKTANVYKYISDNKFYNDFMMEHYTDLINRKL</sequence>
<organism evidence="1 2">
    <name type="scientific">Candidatus Harrisonbacteria bacterium CG10_big_fil_rev_8_21_14_0_10_45_28</name>
    <dbReference type="NCBI Taxonomy" id="1974586"/>
    <lineage>
        <taxon>Bacteria</taxon>
        <taxon>Candidatus Harrisoniibacteriota</taxon>
    </lineage>
</organism>
<comment type="caution">
    <text evidence="1">The sequence shown here is derived from an EMBL/GenBank/DDBJ whole genome shotgun (WGS) entry which is preliminary data.</text>
</comment>
<dbReference type="Proteomes" id="UP000230903">
    <property type="component" value="Unassembled WGS sequence"/>
</dbReference>
<reference evidence="2" key="1">
    <citation type="submission" date="2017-09" db="EMBL/GenBank/DDBJ databases">
        <title>Depth-based differentiation of microbial function through sediment-hosted aquifers and enrichment of novel symbionts in the deep terrestrial subsurface.</title>
        <authorList>
            <person name="Probst A.J."/>
            <person name="Ladd B."/>
            <person name="Jarett J.K."/>
            <person name="Geller-Mcgrath D.E."/>
            <person name="Sieber C.M.K."/>
            <person name="Emerson J.B."/>
            <person name="Anantharaman K."/>
            <person name="Thomas B.C."/>
            <person name="Malmstrom R."/>
            <person name="Stieglmeier M."/>
            <person name="Klingl A."/>
            <person name="Woyke T."/>
            <person name="Ryan C.M."/>
            <person name="Banfield J.F."/>
        </authorList>
    </citation>
    <scope>NUCLEOTIDE SEQUENCE [LARGE SCALE GENOMIC DNA]</scope>
</reference>
<name>A0A2H0UMD4_9BACT</name>
<accession>A0A2H0UMD4</accession>
<dbReference type="AlphaFoldDB" id="A0A2H0UMD4"/>
<gene>
    <name evidence="1" type="ORF">COU10_04030</name>
</gene>
<proteinExistence type="predicted"/>
<protein>
    <submittedName>
        <fullName evidence="1">Uncharacterized protein</fullName>
    </submittedName>
</protein>
<evidence type="ECO:0000313" key="1">
    <source>
        <dbReference type="EMBL" id="PIR87548.1"/>
    </source>
</evidence>
<dbReference type="EMBL" id="PFBC01000062">
    <property type="protein sequence ID" value="PIR87548.1"/>
    <property type="molecule type" value="Genomic_DNA"/>
</dbReference>